<feature type="transmembrane region" description="Helical" evidence="1">
    <location>
        <begin position="47"/>
        <end position="66"/>
    </location>
</feature>
<gene>
    <name evidence="2" type="ORF">JT362_32670</name>
</gene>
<keyword evidence="1" id="KW-0812">Transmembrane</keyword>
<comment type="caution">
    <text evidence="2">The sequence shown here is derived from an EMBL/GenBank/DDBJ whole genome shotgun (WGS) entry which is preliminary data.</text>
</comment>
<dbReference type="RefSeq" id="WP_260195788.1">
    <property type="nucleotide sequence ID" value="NZ_JAFFZE010000029.1"/>
</dbReference>
<reference evidence="2 3" key="1">
    <citation type="submission" date="2021-02" db="EMBL/GenBank/DDBJ databases">
        <title>Actinophytocola xerophila sp. nov., isolated from soil of cotton cropping field.</title>
        <authorList>
            <person name="Huang R."/>
            <person name="Chen X."/>
            <person name="Ge X."/>
            <person name="Liu W."/>
        </authorList>
    </citation>
    <scope>NUCLEOTIDE SEQUENCE [LARGE SCALE GENOMIC DNA]</scope>
    <source>
        <strain evidence="2 3">S1-96</strain>
    </source>
</reference>
<organism evidence="2 3">
    <name type="scientific">Actinophytocola gossypii</name>
    <dbReference type="NCBI Taxonomy" id="2812003"/>
    <lineage>
        <taxon>Bacteria</taxon>
        <taxon>Bacillati</taxon>
        <taxon>Actinomycetota</taxon>
        <taxon>Actinomycetes</taxon>
        <taxon>Pseudonocardiales</taxon>
        <taxon>Pseudonocardiaceae</taxon>
    </lineage>
</organism>
<evidence type="ECO:0000256" key="1">
    <source>
        <dbReference type="SAM" id="Phobius"/>
    </source>
</evidence>
<keyword evidence="1" id="KW-1133">Transmembrane helix</keyword>
<feature type="transmembrane region" description="Helical" evidence="1">
    <location>
        <begin position="73"/>
        <end position="91"/>
    </location>
</feature>
<keyword evidence="1" id="KW-0472">Membrane</keyword>
<protein>
    <recommendedName>
        <fullName evidence="4">Integral membrane protein</fullName>
    </recommendedName>
</protein>
<dbReference type="Proteomes" id="UP001156441">
    <property type="component" value="Unassembled WGS sequence"/>
</dbReference>
<dbReference type="EMBL" id="JAFFZE010000029">
    <property type="protein sequence ID" value="MCT2587879.1"/>
    <property type="molecule type" value="Genomic_DNA"/>
</dbReference>
<evidence type="ECO:0000313" key="2">
    <source>
        <dbReference type="EMBL" id="MCT2587879.1"/>
    </source>
</evidence>
<evidence type="ECO:0000313" key="3">
    <source>
        <dbReference type="Proteomes" id="UP001156441"/>
    </source>
</evidence>
<proteinExistence type="predicted"/>
<keyword evidence="3" id="KW-1185">Reference proteome</keyword>
<sequence>MADVAARTRSGPGRLLIAVYAVFALAATARSAVQLGTRFGDAPLAYLLSAFAAVVYVLATVCLARGDRTSRTVATVSIVVELVGVLAVGTFSLVDPAAFPDATVWSDYGRGYGFVPAVLPLLGLWWLRVSGRSLERSAGSR</sequence>
<name>A0ABT2JJ17_9PSEU</name>
<accession>A0ABT2JJ17</accession>
<evidence type="ECO:0008006" key="4">
    <source>
        <dbReference type="Google" id="ProtNLM"/>
    </source>
</evidence>
<feature type="transmembrane region" description="Helical" evidence="1">
    <location>
        <begin position="111"/>
        <end position="127"/>
    </location>
</feature>